<dbReference type="Pfam" id="PF00096">
    <property type="entry name" value="zf-C2H2"/>
    <property type="match status" value="4"/>
</dbReference>
<feature type="domain" description="C2H2-type" evidence="13">
    <location>
        <begin position="307"/>
        <end position="334"/>
    </location>
</feature>
<evidence type="ECO:0000313" key="15">
    <source>
        <dbReference type="EMBL" id="PNF23287.1"/>
    </source>
</evidence>
<evidence type="ECO:0000256" key="10">
    <source>
        <dbReference type="PROSITE-ProRule" id="PRU00042"/>
    </source>
</evidence>
<evidence type="ECO:0000256" key="2">
    <source>
        <dbReference type="ARBA" id="ARBA00022723"/>
    </source>
</evidence>
<dbReference type="PROSITE" id="PS50157">
    <property type="entry name" value="ZINC_FINGER_C2H2_2"/>
    <property type="match status" value="12"/>
</dbReference>
<dbReference type="Pfam" id="PF07776">
    <property type="entry name" value="zf-AD"/>
    <property type="match status" value="1"/>
</dbReference>
<feature type="domain" description="ZAD" evidence="14">
    <location>
        <begin position="12"/>
        <end position="87"/>
    </location>
</feature>
<dbReference type="AlphaFoldDB" id="A0A2J7Q3Y4"/>
<dbReference type="SMART" id="SM00868">
    <property type="entry name" value="zf-AD"/>
    <property type="match status" value="1"/>
</dbReference>
<evidence type="ECO:0000256" key="6">
    <source>
        <dbReference type="ARBA" id="ARBA00023015"/>
    </source>
</evidence>
<dbReference type="SUPFAM" id="SSF57716">
    <property type="entry name" value="Glucocorticoid receptor-like (DNA-binding domain)"/>
    <property type="match status" value="1"/>
</dbReference>
<feature type="binding site" evidence="11">
    <location>
        <position position="60"/>
    </location>
    <ligand>
        <name>Zn(2+)</name>
        <dbReference type="ChEBI" id="CHEBI:29105"/>
    </ligand>
</feature>
<dbReference type="Pfam" id="PF13912">
    <property type="entry name" value="zf-C2H2_6"/>
    <property type="match status" value="1"/>
</dbReference>
<keyword evidence="9" id="KW-0539">Nucleus</keyword>
<dbReference type="SMART" id="SM00355">
    <property type="entry name" value="ZnF_C2H2"/>
    <property type="match status" value="15"/>
</dbReference>
<organism evidence="15 16">
    <name type="scientific">Cryptotermes secundus</name>
    <dbReference type="NCBI Taxonomy" id="105785"/>
    <lineage>
        <taxon>Eukaryota</taxon>
        <taxon>Metazoa</taxon>
        <taxon>Ecdysozoa</taxon>
        <taxon>Arthropoda</taxon>
        <taxon>Hexapoda</taxon>
        <taxon>Insecta</taxon>
        <taxon>Pterygota</taxon>
        <taxon>Neoptera</taxon>
        <taxon>Polyneoptera</taxon>
        <taxon>Dictyoptera</taxon>
        <taxon>Blattodea</taxon>
        <taxon>Blattoidea</taxon>
        <taxon>Termitoidae</taxon>
        <taxon>Kalotermitidae</taxon>
        <taxon>Cryptotermitinae</taxon>
        <taxon>Cryptotermes</taxon>
    </lineage>
</organism>
<feature type="domain" description="C2H2-type" evidence="13">
    <location>
        <begin position="852"/>
        <end position="879"/>
    </location>
</feature>
<dbReference type="InParanoid" id="A0A2J7Q3Y4"/>
<dbReference type="EMBL" id="NEVH01018421">
    <property type="protein sequence ID" value="PNF23287.1"/>
    <property type="molecule type" value="Genomic_DNA"/>
</dbReference>
<evidence type="ECO:0000259" key="14">
    <source>
        <dbReference type="PROSITE" id="PS51915"/>
    </source>
</evidence>
<dbReference type="GO" id="GO:0000981">
    <property type="term" value="F:DNA-binding transcription factor activity, RNA polymerase II-specific"/>
    <property type="evidence" value="ECO:0007669"/>
    <property type="project" value="TreeGrafter"/>
</dbReference>
<dbReference type="InterPro" id="IPR050752">
    <property type="entry name" value="C2H2-ZF_domain"/>
</dbReference>
<feature type="domain" description="C2H2-type" evidence="13">
    <location>
        <begin position="372"/>
        <end position="399"/>
    </location>
</feature>
<feature type="domain" description="C2H2-type" evidence="13">
    <location>
        <begin position="688"/>
        <end position="715"/>
    </location>
</feature>
<comment type="caution">
    <text evidence="15">The sequence shown here is derived from an EMBL/GenBank/DDBJ whole genome shotgun (WGS) entry which is preliminary data.</text>
</comment>
<feature type="domain" description="C2H2-type" evidence="13">
    <location>
        <begin position="337"/>
        <end position="359"/>
    </location>
</feature>
<dbReference type="PROSITE" id="PS00028">
    <property type="entry name" value="ZINC_FINGER_C2H2_1"/>
    <property type="match status" value="12"/>
</dbReference>
<evidence type="ECO:0000256" key="9">
    <source>
        <dbReference type="ARBA" id="ARBA00023242"/>
    </source>
</evidence>
<proteinExistence type="predicted"/>
<gene>
    <name evidence="15" type="ORF">B7P43_G17170</name>
</gene>
<dbReference type="Gene3D" id="3.40.1800.20">
    <property type="match status" value="1"/>
</dbReference>
<keyword evidence="4 10" id="KW-0863">Zinc-finger</keyword>
<dbReference type="Pfam" id="PF12874">
    <property type="entry name" value="zf-met"/>
    <property type="match status" value="1"/>
</dbReference>
<dbReference type="GO" id="GO:0005634">
    <property type="term" value="C:nucleus"/>
    <property type="evidence" value="ECO:0007669"/>
    <property type="project" value="UniProtKB-SubCell"/>
</dbReference>
<keyword evidence="16" id="KW-1185">Reference proteome</keyword>
<name>A0A2J7Q3Y4_9NEOP</name>
<dbReference type="OrthoDB" id="654211at2759"/>
<dbReference type="Proteomes" id="UP000235965">
    <property type="component" value="Unassembled WGS sequence"/>
</dbReference>
<feature type="compositionally biased region" description="Basic and acidic residues" evidence="12">
    <location>
        <begin position="221"/>
        <end position="240"/>
    </location>
</feature>
<feature type="region of interest" description="Disordered" evidence="12">
    <location>
        <begin position="115"/>
        <end position="136"/>
    </location>
</feature>
<protein>
    <submittedName>
        <fullName evidence="15">Uncharacterized protein</fullName>
    </submittedName>
</protein>
<feature type="domain" description="C2H2-type" evidence="13">
    <location>
        <begin position="599"/>
        <end position="623"/>
    </location>
</feature>
<accession>A0A2J7Q3Y4</accession>
<feature type="domain" description="C2H2-type" evidence="13">
    <location>
        <begin position="658"/>
        <end position="685"/>
    </location>
</feature>
<dbReference type="InterPro" id="IPR012934">
    <property type="entry name" value="Znf_AD"/>
</dbReference>
<evidence type="ECO:0000256" key="4">
    <source>
        <dbReference type="ARBA" id="ARBA00022771"/>
    </source>
</evidence>
<dbReference type="SUPFAM" id="SSF57667">
    <property type="entry name" value="beta-beta-alpha zinc fingers"/>
    <property type="match status" value="7"/>
</dbReference>
<reference evidence="15 16" key="1">
    <citation type="submission" date="2017-12" db="EMBL/GenBank/DDBJ databases">
        <title>Hemimetabolous genomes reveal molecular basis of termite eusociality.</title>
        <authorList>
            <person name="Harrison M.C."/>
            <person name="Jongepier E."/>
            <person name="Robertson H.M."/>
            <person name="Arning N."/>
            <person name="Bitard-Feildel T."/>
            <person name="Chao H."/>
            <person name="Childers C.P."/>
            <person name="Dinh H."/>
            <person name="Doddapaneni H."/>
            <person name="Dugan S."/>
            <person name="Gowin J."/>
            <person name="Greiner C."/>
            <person name="Han Y."/>
            <person name="Hu H."/>
            <person name="Hughes D.S.T."/>
            <person name="Huylmans A.-K."/>
            <person name="Kemena C."/>
            <person name="Kremer L.P.M."/>
            <person name="Lee S.L."/>
            <person name="Lopez-Ezquerra A."/>
            <person name="Mallet L."/>
            <person name="Monroy-Kuhn J.M."/>
            <person name="Moser A."/>
            <person name="Murali S.C."/>
            <person name="Muzny D.M."/>
            <person name="Otani S."/>
            <person name="Piulachs M.-D."/>
            <person name="Poelchau M."/>
            <person name="Qu J."/>
            <person name="Schaub F."/>
            <person name="Wada-Katsumata A."/>
            <person name="Worley K.C."/>
            <person name="Xie Q."/>
            <person name="Ylla G."/>
            <person name="Poulsen M."/>
            <person name="Gibbs R.A."/>
            <person name="Schal C."/>
            <person name="Richards S."/>
            <person name="Belles X."/>
            <person name="Korb J."/>
            <person name="Bornberg-Bauer E."/>
        </authorList>
    </citation>
    <scope>NUCLEOTIDE SEQUENCE [LARGE SCALE GENOMIC DNA]</scope>
    <source>
        <tissue evidence="15">Whole body</tissue>
    </source>
</reference>
<feature type="domain" description="C2H2-type" evidence="13">
    <location>
        <begin position="526"/>
        <end position="554"/>
    </location>
</feature>
<feature type="domain" description="C2H2-type" evidence="13">
    <location>
        <begin position="417"/>
        <end position="445"/>
    </location>
</feature>
<feature type="domain" description="C2H2-type" evidence="13">
    <location>
        <begin position="556"/>
        <end position="584"/>
    </location>
</feature>
<dbReference type="STRING" id="105785.A0A2J7Q3Y4"/>
<dbReference type="GO" id="GO:0008270">
    <property type="term" value="F:zinc ion binding"/>
    <property type="evidence" value="ECO:0007669"/>
    <property type="project" value="UniProtKB-UniRule"/>
</dbReference>
<dbReference type="PANTHER" id="PTHR24384:SF189">
    <property type="entry name" value="C2H2-TYPE DOMAIN-CONTAINING PROTEIN-RELATED"/>
    <property type="match status" value="1"/>
</dbReference>
<keyword evidence="7" id="KW-0238">DNA-binding</keyword>
<keyword evidence="5 11" id="KW-0862">Zinc</keyword>
<evidence type="ECO:0000256" key="8">
    <source>
        <dbReference type="ARBA" id="ARBA00023163"/>
    </source>
</evidence>
<sequence>MDNRNVIVKWTNCCRLCLLDDGIKLHIFEEEGIQRQVARKIETCFPILIYVGDPLPKMICHKCLYKLDTVYDFRLRCLEANTTLKTQLLTLTHITEVKQYLNTLESASYVRKEATEKPLHTDTASPVSRQVKPPEPVIPSSKVAVTEEKVGPVQLDSSSENVFQEVFLADCSSDVFFPEQSPDENVQRNENGNNLAKPLRREQTVSVAPVDTCASFPAVKIKQEPQDDTMKDHPQDEFGEPRNPVKSQPSLPRNDALPRADLEPLHVNLEKVKQEKVDTADIECSKCKIRFQDNGQLQKHVCSVSQWSCEHCNKYFKSKDTLYKHKKYFCPKKKNSCICKGCGKLFSSLIEMAQHQKVHLRVCVSLQEENLFTCTVCRKKFAARSMLEMHKKSHSSVNFYMNQTEGVSVGKVLVKKFKCQYCPKCYTRRDKLRTHMKSHFVGEKPNNMPEGSVESKQTNTSDAVPQSSKKCSCKYCEYVCDDSAALWLHMLQQHSSEKAYKCNKCGRGFSHLHAYSNHKKTHNAKIRCRVCEKPYSSSKALREHEYSKHSIQKAPHHCRLCTESFVTRSALLIHGRIHHTKGKNDAPLLKEAEIKVGTLPCSLCSERFPSPVTLVAHMQTHIGLGMGNRDVRNENIGNLDLGSQPQSSREKEEEHLPLTCKICFRLFSNKGGLQRHIKIHATGKHVFYPCKVCGKKFVSQSTYEAHAATHMVSKSFHCHHCNKIFFREEAFKCHICENAEKQACLTCGILLTEEQHLNHVCEGSILKSSELLVRCTVCPAVFSSTKARNNHMRIHGRQLMLTSSLPANLKSMFVKMSNGLYKCNICSKLTTTQQGAAGHSRWHTCPQPLKQYHCPFCNRKYTTETGLYTHITAEHPEMPG</sequence>
<dbReference type="InterPro" id="IPR013087">
    <property type="entry name" value="Znf_C2H2_type"/>
</dbReference>
<feature type="domain" description="C2H2-type" evidence="13">
    <location>
        <begin position="821"/>
        <end position="848"/>
    </location>
</feature>
<keyword evidence="6" id="KW-0805">Transcription regulation</keyword>
<feature type="region of interest" description="Disordered" evidence="12">
    <location>
        <begin position="218"/>
        <end position="262"/>
    </location>
</feature>
<dbReference type="Gene3D" id="3.30.160.60">
    <property type="entry name" value="Classic Zinc Finger"/>
    <property type="match status" value="8"/>
</dbReference>
<dbReference type="InterPro" id="IPR036236">
    <property type="entry name" value="Znf_C2H2_sf"/>
</dbReference>
<dbReference type="FunCoup" id="A0A2J7Q3Y4">
    <property type="interactions" value="186"/>
</dbReference>
<keyword evidence="3" id="KW-0677">Repeat</keyword>
<feature type="region of interest" description="Disordered" evidence="12">
    <location>
        <begin position="440"/>
        <end position="461"/>
    </location>
</feature>
<evidence type="ECO:0000256" key="7">
    <source>
        <dbReference type="ARBA" id="ARBA00023125"/>
    </source>
</evidence>
<evidence type="ECO:0000313" key="16">
    <source>
        <dbReference type="Proteomes" id="UP000235965"/>
    </source>
</evidence>
<evidence type="ECO:0000256" key="12">
    <source>
        <dbReference type="SAM" id="MobiDB-lite"/>
    </source>
</evidence>
<evidence type="ECO:0000259" key="13">
    <source>
        <dbReference type="PROSITE" id="PS50157"/>
    </source>
</evidence>
<feature type="binding site" evidence="11">
    <location>
        <position position="63"/>
    </location>
    <ligand>
        <name>Zn(2+)</name>
        <dbReference type="ChEBI" id="CHEBI:29105"/>
    </ligand>
</feature>
<feature type="binding site" evidence="11">
    <location>
        <position position="17"/>
    </location>
    <ligand>
        <name>Zn(2+)</name>
        <dbReference type="ChEBI" id="CHEBI:29105"/>
    </ligand>
</feature>
<keyword evidence="2 11" id="KW-0479">Metal-binding</keyword>
<evidence type="ECO:0000256" key="3">
    <source>
        <dbReference type="ARBA" id="ARBA00022737"/>
    </source>
</evidence>
<dbReference type="PROSITE" id="PS51915">
    <property type="entry name" value="ZAD"/>
    <property type="match status" value="1"/>
</dbReference>
<evidence type="ECO:0000256" key="11">
    <source>
        <dbReference type="PROSITE-ProRule" id="PRU01263"/>
    </source>
</evidence>
<feature type="binding site" evidence="11">
    <location>
        <position position="14"/>
    </location>
    <ligand>
        <name>Zn(2+)</name>
        <dbReference type="ChEBI" id="CHEBI:29105"/>
    </ligand>
</feature>
<keyword evidence="8" id="KW-0804">Transcription</keyword>
<feature type="domain" description="C2H2-type" evidence="13">
    <location>
        <begin position="500"/>
        <end position="527"/>
    </location>
</feature>
<dbReference type="GO" id="GO:0000978">
    <property type="term" value="F:RNA polymerase II cis-regulatory region sequence-specific DNA binding"/>
    <property type="evidence" value="ECO:0007669"/>
    <property type="project" value="TreeGrafter"/>
</dbReference>
<dbReference type="PANTHER" id="PTHR24384">
    <property type="entry name" value="FINGER PUTATIVE TRANSCRIPTION FACTOR FAMILY-RELATED"/>
    <property type="match status" value="1"/>
</dbReference>
<evidence type="ECO:0000256" key="1">
    <source>
        <dbReference type="ARBA" id="ARBA00004123"/>
    </source>
</evidence>
<comment type="subcellular location">
    <subcellularLocation>
        <location evidence="1">Nucleus</location>
    </subcellularLocation>
</comment>
<evidence type="ECO:0000256" key="5">
    <source>
        <dbReference type="ARBA" id="ARBA00022833"/>
    </source>
</evidence>